<feature type="transmembrane region" description="Helical" evidence="7">
    <location>
        <begin position="49"/>
        <end position="69"/>
    </location>
</feature>
<sequence length="438" mass="47220">MPILGIPNYIPTTLLISLGGFLNGYDTGSIGSITEMPLFATSISPLSPLLRGFAVSLIMLTGAVPSFLAGGVAERLGRLQVVFGGAVLFVVWEQFYGLLGHWKRLPFIIQASVAIVLAASCLLLPQSPRWLIHHGRREQAIKELARLDFSLIEAERDILRPVAEAQEAPALGAWQSLRLCFRRGYRARTSLALWTLGMVQLCGIDGVLYYAPTLFAQAGLPSQQASFLASGASSILILAISIPALIFADRFGRRLSINIGGVLLSGCMLLIGSLYAADSVHSYGNARWVVIVSIFVFALTYSATWGIVSRIYASEILPAHTRASANSLAQGLSFFTNWLVAIITPVFLANSSFGAYFLFGFLSLTTVSVLYLFMPETRGQSLEIIQEAFARPVARSWMAIRREEGNEVANPAPASSARGSLDSVAGTRVGGLRVETTA</sequence>
<dbReference type="InterPro" id="IPR005828">
    <property type="entry name" value="MFS_sugar_transport-like"/>
</dbReference>
<comment type="similarity">
    <text evidence="2">Belongs to the major facilitator superfamily. Sugar transporter (TC 2.A.1.1) family.</text>
</comment>
<evidence type="ECO:0000256" key="4">
    <source>
        <dbReference type="ARBA" id="ARBA00022692"/>
    </source>
</evidence>
<dbReference type="Pfam" id="PF00083">
    <property type="entry name" value="Sugar_tr"/>
    <property type="match status" value="2"/>
</dbReference>
<feature type="transmembrane region" description="Helical" evidence="7">
    <location>
        <begin position="255"/>
        <end position="276"/>
    </location>
</feature>
<organism evidence="9 10">
    <name type="scientific">Aulographum hederae CBS 113979</name>
    <dbReference type="NCBI Taxonomy" id="1176131"/>
    <lineage>
        <taxon>Eukaryota</taxon>
        <taxon>Fungi</taxon>
        <taxon>Dikarya</taxon>
        <taxon>Ascomycota</taxon>
        <taxon>Pezizomycotina</taxon>
        <taxon>Dothideomycetes</taxon>
        <taxon>Pleosporomycetidae</taxon>
        <taxon>Aulographales</taxon>
        <taxon>Aulographaceae</taxon>
    </lineage>
</organism>
<feature type="transmembrane region" description="Helical" evidence="7">
    <location>
        <begin position="105"/>
        <end position="124"/>
    </location>
</feature>
<evidence type="ECO:0000313" key="9">
    <source>
        <dbReference type="EMBL" id="KAF1983983.1"/>
    </source>
</evidence>
<dbReference type="InterPro" id="IPR005829">
    <property type="entry name" value="Sugar_transporter_CS"/>
</dbReference>
<dbReference type="Gene3D" id="1.20.1250.20">
    <property type="entry name" value="MFS general substrate transporter like domains"/>
    <property type="match status" value="2"/>
</dbReference>
<evidence type="ECO:0000259" key="8">
    <source>
        <dbReference type="PROSITE" id="PS50850"/>
    </source>
</evidence>
<reference evidence="9" key="1">
    <citation type="journal article" date="2020" name="Stud. Mycol.">
        <title>101 Dothideomycetes genomes: a test case for predicting lifestyles and emergence of pathogens.</title>
        <authorList>
            <person name="Haridas S."/>
            <person name="Albert R."/>
            <person name="Binder M."/>
            <person name="Bloem J."/>
            <person name="Labutti K."/>
            <person name="Salamov A."/>
            <person name="Andreopoulos B."/>
            <person name="Baker S."/>
            <person name="Barry K."/>
            <person name="Bills G."/>
            <person name="Bluhm B."/>
            <person name="Cannon C."/>
            <person name="Castanera R."/>
            <person name="Culley D."/>
            <person name="Daum C."/>
            <person name="Ezra D."/>
            <person name="Gonzalez J."/>
            <person name="Henrissat B."/>
            <person name="Kuo A."/>
            <person name="Liang C."/>
            <person name="Lipzen A."/>
            <person name="Lutzoni F."/>
            <person name="Magnuson J."/>
            <person name="Mondo S."/>
            <person name="Nolan M."/>
            <person name="Ohm R."/>
            <person name="Pangilinan J."/>
            <person name="Park H.-J."/>
            <person name="Ramirez L."/>
            <person name="Alfaro M."/>
            <person name="Sun H."/>
            <person name="Tritt A."/>
            <person name="Yoshinaga Y."/>
            <person name="Zwiers L.-H."/>
            <person name="Turgeon B."/>
            <person name="Goodwin S."/>
            <person name="Spatafora J."/>
            <person name="Crous P."/>
            <person name="Grigoriev I."/>
        </authorList>
    </citation>
    <scope>NUCLEOTIDE SEQUENCE</scope>
    <source>
        <strain evidence="9">CBS 113979</strain>
    </source>
</reference>
<keyword evidence="10" id="KW-1185">Reference proteome</keyword>
<evidence type="ECO:0000256" key="3">
    <source>
        <dbReference type="ARBA" id="ARBA00022448"/>
    </source>
</evidence>
<dbReference type="AlphaFoldDB" id="A0A6G1GSQ4"/>
<dbReference type="PROSITE" id="PS50850">
    <property type="entry name" value="MFS"/>
    <property type="match status" value="1"/>
</dbReference>
<keyword evidence="6 7" id="KW-0472">Membrane</keyword>
<dbReference type="PANTHER" id="PTHR48022">
    <property type="entry name" value="PLASTIDIC GLUCOSE TRANSPORTER 4"/>
    <property type="match status" value="1"/>
</dbReference>
<dbReference type="Proteomes" id="UP000800041">
    <property type="component" value="Unassembled WGS sequence"/>
</dbReference>
<dbReference type="SUPFAM" id="SSF103473">
    <property type="entry name" value="MFS general substrate transporter"/>
    <property type="match status" value="1"/>
</dbReference>
<dbReference type="EMBL" id="ML977171">
    <property type="protein sequence ID" value="KAF1983983.1"/>
    <property type="molecule type" value="Genomic_DNA"/>
</dbReference>
<proteinExistence type="inferred from homology"/>
<dbReference type="InterPro" id="IPR050360">
    <property type="entry name" value="MFS_Sugar_Transporters"/>
</dbReference>
<keyword evidence="4 7" id="KW-0812">Transmembrane</keyword>
<dbReference type="GO" id="GO:0005351">
    <property type="term" value="F:carbohydrate:proton symporter activity"/>
    <property type="evidence" value="ECO:0007669"/>
    <property type="project" value="TreeGrafter"/>
</dbReference>
<feature type="transmembrane region" description="Helical" evidence="7">
    <location>
        <begin position="224"/>
        <end position="248"/>
    </location>
</feature>
<dbReference type="InterPro" id="IPR020846">
    <property type="entry name" value="MFS_dom"/>
</dbReference>
<keyword evidence="5 7" id="KW-1133">Transmembrane helix</keyword>
<dbReference type="GO" id="GO:0016020">
    <property type="term" value="C:membrane"/>
    <property type="evidence" value="ECO:0007669"/>
    <property type="project" value="UniProtKB-SubCell"/>
</dbReference>
<feature type="transmembrane region" description="Helical" evidence="7">
    <location>
        <begin position="81"/>
        <end position="99"/>
    </location>
</feature>
<feature type="transmembrane region" description="Helical" evidence="7">
    <location>
        <begin position="328"/>
        <end position="348"/>
    </location>
</feature>
<dbReference type="PROSITE" id="PS00216">
    <property type="entry name" value="SUGAR_TRANSPORT_1"/>
    <property type="match status" value="1"/>
</dbReference>
<feature type="transmembrane region" description="Helical" evidence="7">
    <location>
        <begin position="354"/>
        <end position="374"/>
    </location>
</feature>
<accession>A0A6G1GSQ4</accession>
<evidence type="ECO:0000313" key="10">
    <source>
        <dbReference type="Proteomes" id="UP000800041"/>
    </source>
</evidence>
<evidence type="ECO:0000256" key="7">
    <source>
        <dbReference type="SAM" id="Phobius"/>
    </source>
</evidence>
<dbReference type="PRINTS" id="PR00171">
    <property type="entry name" value="SUGRTRNSPORT"/>
</dbReference>
<keyword evidence="3" id="KW-0813">Transport</keyword>
<feature type="domain" description="Major facilitator superfamily (MFS) profile" evidence="8">
    <location>
        <begin position="1"/>
        <end position="378"/>
    </location>
</feature>
<dbReference type="OrthoDB" id="5399138at2759"/>
<evidence type="ECO:0000256" key="1">
    <source>
        <dbReference type="ARBA" id="ARBA00004141"/>
    </source>
</evidence>
<dbReference type="InterPro" id="IPR003663">
    <property type="entry name" value="Sugar/inositol_transpt"/>
</dbReference>
<feature type="transmembrane region" description="Helical" evidence="7">
    <location>
        <begin position="191"/>
        <end position="212"/>
    </location>
</feature>
<comment type="subcellular location">
    <subcellularLocation>
        <location evidence="1">Membrane</location>
        <topology evidence="1">Multi-pass membrane protein</topology>
    </subcellularLocation>
</comment>
<name>A0A6G1GSQ4_9PEZI</name>
<protein>
    <submittedName>
        <fullName evidence="9">MFS general substrate transporter</fullName>
    </submittedName>
</protein>
<evidence type="ECO:0000256" key="2">
    <source>
        <dbReference type="ARBA" id="ARBA00010992"/>
    </source>
</evidence>
<dbReference type="InterPro" id="IPR036259">
    <property type="entry name" value="MFS_trans_sf"/>
</dbReference>
<feature type="transmembrane region" description="Helical" evidence="7">
    <location>
        <begin position="288"/>
        <end position="308"/>
    </location>
</feature>
<evidence type="ECO:0000256" key="5">
    <source>
        <dbReference type="ARBA" id="ARBA00022989"/>
    </source>
</evidence>
<dbReference type="PANTHER" id="PTHR48022:SF20">
    <property type="entry name" value="MAJOR FACILITATOR SUPERFAMILY (MFS) PROFILE DOMAIN-CONTAINING PROTEIN-RELATED"/>
    <property type="match status" value="1"/>
</dbReference>
<evidence type="ECO:0000256" key="6">
    <source>
        <dbReference type="ARBA" id="ARBA00023136"/>
    </source>
</evidence>
<gene>
    <name evidence="9" type="ORF">K402DRAFT_414150</name>
</gene>